<dbReference type="InterPro" id="IPR011598">
    <property type="entry name" value="bHLH_dom"/>
</dbReference>
<dbReference type="GO" id="GO:0046983">
    <property type="term" value="F:protein dimerization activity"/>
    <property type="evidence" value="ECO:0007669"/>
    <property type="project" value="InterPro"/>
</dbReference>
<dbReference type="CTD" id="10732"/>
<organism evidence="11 12">
    <name type="scientific">Carlito syrichta</name>
    <name type="common">Philippine tarsier</name>
    <name type="synonym">Tarsius syrichta</name>
    <dbReference type="NCBI Taxonomy" id="1868482"/>
    <lineage>
        <taxon>Eukaryota</taxon>
        <taxon>Metazoa</taxon>
        <taxon>Chordata</taxon>
        <taxon>Craniata</taxon>
        <taxon>Vertebrata</taxon>
        <taxon>Euteleostomi</taxon>
        <taxon>Mammalia</taxon>
        <taxon>Eutheria</taxon>
        <taxon>Euarchontoglires</taxon>
        <taxon>Primates</taxon>
        <taxon>Haplorrhini</taxon>
        <taxon>Tarsiiformes</taxon>
        <taxon>Tarsiidae</taxon>
        <taxon>Carlito</taxon>
    </lineage>
</organism>
<evidence type="ECO:0000313" key="11">
    <source>
        <dbReference type="Proteomes" id="UP000189704"/>
    </source>
</evidence>
<evidence type="ECO:0000256" key="5">
    <source>
        <dbReference type="ARBA" id="ARBA00023015"/>
    </source>
</evidence>
<protein>
    <submittedName>
        <fullName evidence="12">Transcription factor-like 5 protein</fullName>
    </submittedName>
</protein>
<dbReference type="AlphaFoldDB" id="A0A1U7U685"/>
<keyword evidence="4" id="KW-0744">Spermatogenesis</keyword>
<dbReference type="STRING" id="1868482.ENSTSYP00000023082"/>
<dbReference type="InterPro" id="IPR036638">
    <property type="entry name" value="HLH_DNA-bd_sf"/>
</dbReference>
<dbReference type="GO" id="GO:0030154">
    <property type="term" value="P:cell differentiation"/>
    <property type="evidence" value="ECO:0007669"/>
    <property type="project" value="UniProtKB-KW"/>
</dbReference>
<evidence type="ECO:0000256" key="9">
    <source>
        <dbReference type="SAM" id="MobiDB-lite"/>
    </source>
</evidence>
<dbReference type="FunFam" id="4.10.280.10:FF:000057">
    <property type="entry name" value="transcription factor-like 5 protein-like"/>
    <property type="match status" value="1"/>
</dbReference>
<evidence type="ECO:0000256" key="6">
    <source>
        <dbReference type="ARBA" id="ARBA00023125"/>
    </source>
</evidence>
<feature type="compositionally biased region" description="Polar residues" evidence="9">
    <location>
        <begin position="287"/>
        <end position="300"/>
    </location>
</feature>
<keyword evidence="5" id="KW-0805">Transcription regulation</keyword>
<dbReference type="GO" id="GO:0000981">
    <property type="term" value="F:DNA-binding transcription factor activity, RNA polymerase II-specific"/>
    <property type="evidence" value="ECO:0007669"/>
    <property type="project" value="TreeGrafter"/>
</dbReference>
<dbReference type="Proteomes" id="UP000189704">
    <property type="component" value="Unplaced"/>
</dbReference>
<dbReference type="Pfam" id="PF00010">
    <property type="entry name" value="HLH"/>
    <property type="match status" value="1"/>
</dbReference>
<comment type="subcellular location">
    <subcellularLocation>
        <location evidence="1">Nucleus</location>
    </subcellularLocation>
</comment>
<dbReference type="PANTHER" id="PTHR15402:SF3">
    <property type="entry name" value="TRANSCRIPTION FACTOR-LIKE 5 PROTEIN"/>
    <property type="match status" value="1"/>
</dbReference>
<proteinExistence type="predicted"/>
<gene>
    <name evidence="12" type="primary">TCFL5</name>
</gene>
<evidence type="ECO:0000256" key="2">
    <source>
        <dbReference type="ARBA" id="ARBA00022473"/>
    </source>
</evidence>
<feature type="region of interest" description="Disordered" evidence="9">
    <location>
        <begin position="278"/>
        <end position="328"/>
    </location>
</feature>
<accession>A0A1U7U685</accession>
<keyword evidence="8" id="KW-0539">Nucleus</keyword>
<evidence type="ECO:0000256" key="3">
    <source>
        <dbReference type="ARBA" id="ARBA00022782"/>
    </source>
</evidence>
<reference evidence="12" key="1">
    <citation type="submission" date="2025-08" db="UniProtKB">
        <authorList>
            <consortium name="RefSeq"/>
        </authorList>
    </citation>
    <scope>IDENTIFICATION</scope>
</reference>
<dbReference type="InterPro" id="IPR039583">
    <property type="entry name" value="TCFL5/SOLH1/2"/>
</dbReference>
<evidence type="ECO:0000256" key="1">
    <source>
        <dbReference type="ARBA" id="ARBA00004123"/>
    </source>
</evidence>
<dbReference type="CDD" id="cd18909">
    <property type="entry name" value="bHLH_TCFL5"/>
    <property type="match status" value="1"/>
</dbReference>
<keyword evidence="2" id="KW-0217">Developmental protein</keyword>
<dbReference type="Gene3D" id="4.10.280.10">
    <property type="entry name" value="Helix-loop-helix DNA-binding domain"/>
    <property type="match status" value="1"/>
</dbReference>
<dbReference type="GO" id="GO:0000978">
    <property type="term" value="F:RNA polymerase II cis-regulatory region sequence-specific DNA binding"/>
    <property type="evidence" value="ECO:0007669"/>
    <property type="project" value="TreeGrafter"/>
</dbReference>
<keyword evidence="11" id="KW-1185">Reference proteome</keyword>
<dbReference type="KEGG" id="csyr:103272093"/>
<dbReference type="PROSITE" id="PS50888">
    <property type="entry name" value="BHLH"/>
    <property type="match status" value="1"/>
</dbReference>
<dbReference type="SUPFAM" id="SSF47459">
    <property type="entry name" value="HLH, helix-loop-helix DNA-binding domain"/>
    <property type="match status" value="1"/>
</dbReference>
<evidence type="ECO:0000256" key="8">
    <source>
        <dbReference type="ARBA" id="ARBA00023242"/>
    </source>
</evidence>
<sequence>MALMASPRAVGRSLQLPPHPTCGSVSWFLTQALQLSHLQADMFGMRWGRSDIAPAAGCQQRQLLGLALKHMARLQHCCTPTGDTGDPEGLQLYETVLEACSFLRRSRLTTADCTFGVGVARNGAPEPAVALNNLVTLIRHPSELMNVPLHQQQNKCTTLVKNKTAAAATALQFTYPLFTANACSTSGNSNLSQTQSSSNSCPILEAAKHQDIGLPRTFSFCYQQEIESTKQTLGRNKALPEQVWIKVGEEALCKQAINKRNRGRIRQLDTNVERRALGEIQNVGEGSATTQGAWPSSEPSQPALGEQPQSGPQGGRSQRRERHNRMERDRRRRIRICCDELNLLVPFCNAETDKATTLQWTTAFLKYIQERHGDALKKEFESVFCGKTGRRLKLTRPDSLVACPAQGSLQSSPAMEIK</sequence>
<keyword evidence="3" id="KW-0221">Differentiation</keyword>
<dbReference type="GO" id="GO:0007283">
    <property type="term" value="P:spermatogenesis"/>
    <property type="evidence" value="ECO:0007669"/>
    <property type="project" value="UniProtKB-KW"/>
</dbReference>
<evidence type="ECO:0000256" key="7">
    <source>
        <dbReference type="ARBA" id="ARBA00023163"/>
    </source>
</evidence>
<dbReference type="GO" id="GO:0005634">
    <property type="term" value="C:nucleus"/>
    <property type="evidence" value="ECO:0007669"/>
    <property type="project" value="UniProtKB-SubCell"/>
</dbReference>
<dbReference type="RefSeq" id="XP_008067769.2">
    <property type="nucleotide sequence ID" value="XM_008069578.2"/>
</dbReference>
<keyword evidence="6" id="KW-0238">DNA-binding</keyword>
<evidence type="ECO:0000313" key="12">
    <source>
        <dbReference type="RefSeq" id="XP_008067769.2"/>
    </source>
</evidence>
<keyword evidence="7" id="KW-0804">Transcription</keyword>
<evidence type="ECO:0000259" key="10">
    <source>
        <dbReference type="PROSITE" id="PS50888"/>
    </source>
</evidence>
<dbReference type="SMART" id="SM00353">
    <property type="entry name" value="HLH"/>
    <property type="match status" value="1"/>
</dbReference>
<evidence type="ECO:0000256" key="4">
    <source>
        <dbReference type="ARBA" id="ARBA00022871"/>
    </source>
</evidence>
<name>A0A1U7U685_CARSF</name>
<dbReference type="GeneID" id="103272093"/>
<dbReference type="OrthoDB" id="9946078at2759"/>
<dbReference type="PANTHER" id="PTHR15402">
    <property type="entry name" value="TRANSCRIPTION FACTOR-LIKE 5 PROTEIN"/>
    <property type="match status" value="1"/>
</dbReference>
<feature type="domain" description="BHLH" evidence="10">
    <location>
        <begin position="318"/>
        <end position="368"/>
    </location>
</feature>